<gene>
    <name evidence="1" type="ORF">PZE19_32390</name>
</gene>
<keyword evidence="2" id="KW-1185">Reference proteome</keyword>
<dbReference type="Proteomes" id="UP001216907">
    <property type="component" value="Unassembled WGS sequence"/>
</dbReference>
<organism evidence="1 2">
    <name type="scientific">Paludisphaera mucosa</name>
    <dbReference type="NCBI Taxonomy" id="3030827"/>
    <lineage>
        <taxon>Bacteria</taxon>
        <taxon>Pseudomonadati</taxon>
        <taxon>Planctomycetota</taxon>
        <taxon>Planctomycetia</taxon>
        <taxon>Isosphaerales</taxon>
        <taxon>Isosphaeraceae</taxon>
        <taxon>Paludisphaera</taxon>
    </lineage>
</organism>
<dbReference type="RefSeq" id="WP_277864808.1">
    <property type="nucleotide sequence ID" value="NZ_JARRAG010000008.1"/>
</dbReference>
<protein>
    <submittedName>
        <fullName evidence="1">Uncharacterized protein</fullName>
    </submittedName>
</protein>
<name>A0ABT6FLT4_9BACT</name>
<proteinExistence type="predicted"/>
<reference evidence="1 2" key="1">
    <citation type="submission" date="2023-03" db="EMBL/GenBank/DDBJ databases">
        <title>Paludisphaera mucosa sp. nov. a novel planctomycete from northern fen.</title>
        <authorList>
            <person name="Ivanova A."/>
        </authorList>
    </citation>
    <scope>NUCLEOTIDE SEQUENCE [LARGE SCALE GENOMIC DNA]</scope>
    <source>
        <strain evidence="1 2">Pla2</strain>
    </source>
</reference>
<sequence length="78" mass="8266">MGGEVTGRLIDAYGGHLVAGRITATISGSNASWATMDAYVRPGTTLYLDATNGRRIELHVRGCDVRSGMTHASVTSVW</sequence>
<evidence type="ECO:0000313" key="1">
    <source>
        <dbReference type="EMBL" id="MDG3008489.1"/>
    </source>
</evidence>
<comment type="caution">
    <text evidence="1">The sequence shown here is derived from an EMBL/GenBank/DDBJ whole genome shotgun (WGS) entry which is preliminary data.</text>
</comment>
<accession>A0ABT6FLT4</accession>
<evidence type="ECO:0000313" key="2">
    <source>
        <dbReference type="Proteomes" id="UP001216907"/>
    </source>
</evidence>
<dbReference type="EMBL" id="JARRAG010000008">
    <property type="protein sequence ID" value="MDG3008489.1"/>
    <property type="molecule type" value="Genomic_DNA"/>
</dbReference>